<name>A0A1M7MBX9_9FIRM</name>
<organism evidence="5 6">
    <name type="scientific">Anaerosporobacter mobilis DSM 15930</name>
    <dbReference type="NCBI Taxonomy" id="1120996"/>
    <lineage>
        <taxon>Bacteria</taxon>
        <taxon>Bacillati</taxon>
        <taxon>Bacillota</taxon>
        <taxon>Clostridia</taxon>
        <taxon>Lachnospirales</taxon>
        <taxon>Lachnospiraceae</taxon>
        <taxon>Anaerosporobacter</taxon>
    </lineage>
</organism>
<dbReference type="GO" id="GO:0046872">
    <property type="term" value="F:metal ion binding"/>
    <property type="evidence" value="ECO:0007669"/>
    <property type="project" value="UniProtKB-KW"/>
</dbReference>
<evidence type="ECO:0000259" key="4">
    <source>
        <dbReference type="Pfam" id="PF01814"/>
    </source>
</evidence>
<dbReference type="AlphaFoldDB" id="A0A1M7MBX9"/>
<dbReference type="RefSeq" id="WP_073290130.1">
    <property type="nucleotide sequence ID" value="NZ_FRCP01000020.1"/>
</dbReference>
<proteinExistence type="inferred from homology"/>
<dbReference type="PANTHER" id="PTHR37164">
    <property type="entry name" value="BACTERIOHEMERYTHRIN"/>
    <property type="match status" value="1"/>
</dbReference>
<protein>
    <submittedName>
        <fullName evidence="5">Hemerythrin</fullName>
    </submittedName>
</protein>
<dbReference type="PANTHER" id="PTHR37164:SF1">
    <property type="entry name" value="BACTERIOHEMERYTHRIN"/>
    <property type="match status" value="1"/>
</dbReference>
<dbReference type="InterPro" id="IPR035938">
    <property type="entry name" value="Hemerythrin-like_sf"/>
</dbReference>
<keyword evidence="3" id="KW-0408">Iron</keyword>
<sequence>MLDFKFDWCKEMETGIPLMDSQHKELFHIGRNLEQLVICHCIGVTNKQLLDIILELREYVGYHCYHEEELMKEHNYPDIDTHKKKHAEIIQYILDIDCKKLSEEPYRILCEVKTYLQEWVFGHILIDDVAFGKYLSIHTLNN</sequence>
<dbReference type="EMBL" id="FRCP01000020">
    <property type="protein sequence ID" value="SHM88280.1"/>
    <property type="molecule type" value="Genomic_DNA"/>
</dbReference>
<dbReference type="OrthoDB" id="9797092at2"/>
<evidence type="ECO:0000256" key="2">
    <source>
        <dbReference type="ARBA" id="ARBA00022723"/>
    </source>
</evidence>
<dbReference type="Gene3D" id="1.20.120.50">
    <property type="entry name" value="Hemerythrin-like"/>
    <property type="match status" value="1"/>
</dbReference>
<dbReference type="Pfam" id="PF01814">
    <property type="entry name" value="Hemerythrin"/>
    <property type="match status" value="1"/>
</dbReference>
<dbReference type="InterPro" id="IPR050669">
    <property type="entry name" value="Hemerythrin"/>
</dbReference>
<reference evidence="5 6" key="1">
    <citation type="submission" date="2016-11" db="EMBL/GenBank/DDBJ databases">
        <authorList>
            <person name="Jaros S."/>
            <person name="Januszkiewicz K."/>
            <person name="Wedrychowicz H."/>
        </authorList>
    </citation>
    <scope>NUCLEOTIDE SEQUENCE [LARGE SCALE GENOMIC DNA]</scope>
    <source>
        <strain evidence="5 6">DSM 15930</strain>
    </source>
</reference>
<dbReference type="Proteomes" id="UP000184038">
    <property type="component" value="Unassembled WGS sequence"/>
</dbReference>
<dbReference type="CDD" id="cd12107">
    <property type="entry name" value="Hemerythrin"/>
    <property type="match status" value="1"/>
</dbReference>
<dbReference type="NCBIfam" id="TIGR02481">
    <property type="entry name" value="hemeryth_dom"/>
    <property type="match status" value="1"/>
</dbReference>
<dbReference type="NCBIfam" id="NF033749">
    <property type="entry name" value="bact_hemeryth"/>
    <property type="match status" value="1"/>
</dbReference>
<dbReference type="SUPFAM" id="SSF47188">
    <property type="entry name" value="Hemerythrin-like"/>
    <property type="match status" value="1"/>
</dbReference>
<dbReference type="STRING" id="1120996.SAMN02746066_03738"/>
<evidence type="ECO:0000256" key="3">
    <source>
        <dbReference type="ARBA" id="ARBA00023004"/>
    </source>
</evidence>
<dbReference type="InterPro" id="IPR012312">
    <property type="entry name" value="Hemerythrin-like"/>
</dbReference>
<accession>A0A1M7MBX9</accession>
<keyword evidence="2" id="KW-0479">Metal-binding</keyword>
<evidence type="ECO:0000313" key="6">
    <source>
        <dbReference type="Proteomes" id="UP000184038"/>
    </source>
</evidence>
<feature type="domain" description="Hemerythrin-like" evidence="4">
    <location>
        <begin position="14"/>
        <end position="126"/>
    </location>
</feature>
<evidence type="ECO:0000256" key="1">
    <source>
        <dbReference type="ARBA" id="ARBA00010587"/>
    </source>
</evidence>
<dbReference type="InterPro" id="IPR012827">
    <property type="entry name" value="Hemerythrin_metal-bd"/>
</dbReference>
<keyword evidence="6" id="KW-1185">Reference proteome</keyword>
<evidence type="ECO:0000313" key="5">
    <source>
        <dbReference type="EMBL" id="SHM88280.1"/>
    </source>
</evidence>
<gene>
    <name evidence="5" type="ORF">SAMN02746066_03738</name>
</gene>
<comment type="similarity">
    <text evidence="1">Belongs to the hemerythrin family.</text>
</comment>